<feature type="region of interest" description="Disordered" evidence="1">
    <location>
        <begin position="578"/>
        <end position="597"/>
    </location>
</feature>
<feature type="transmembrane region" description="Helical" evidence="2">
    <location>
        <begin position="53"/>
        <end position="75"/>
    </location>
</feature>
<reference evidence="4" key="1">
    <citation type="journal article" date="2020" name="Nat. Genet.">
        <title>Genomic diversifications of five Gossypium allopolyploid species and their impact on cotton improvement.</title>
        <authorList>
            <person name="Chen Z.J."/>
            <person name="Sreedasyam A."/>
            <person name="Ando A."/>
            <person name="Song Q."/>
            <person name="De Santiago L.M."/>
            <person name="Hulse-Kemp A.M."/>
            <person name="Ding M."/>
            <person name="Ye W."/>
            <person name="Kirkbride R.C."/>
            <person name="Jenkins J."/>
            <person name="Plott C."/>
            <person name="Lovell J."/>
            <person name="Lin Y.M."/>
            <person name="Vaughn R."/>
            <person name="Liu B."/>
            <person name="Simpson S."/>
            <person name="Scheffler B.E."/>
            <person name="Wen L."/>
            <person name="Saski C.A."/>
            <person name="Grover C.E."/>
            <person name="Hu G."/>
            <person name="Conover J.L."/>
            <person name="Carlson J.W."/>
            <person name="Shu S."/>
            <person name="Boston L.B."/>
            <person name="Williams M."/>
            <person name="Peterson D.G."/>
            <person name="McGee K."/>
            <person name="Jones D.C."/>
            <person name="Wendel J.F."/>
            <person name="Stelly D.M."/>
            <person name="Grimwood J."/>
            <person name="Schmutz J."/>
        </authorList>
    </citation>
    <scope>NUCLEOTIDE SEQUENCE [LARGE SCALE GENOMIC DNA]</scope>
    <source>
        <strain evidence="4">cv. TM-1</strain>
    </source>
</reference>
<feature type="compositionally biased region" description="Low complexity" evidence="1">
    <location>
        <begin position="578"/>
        <end position="592"/>
    </location>
</feature>
<evidence type="ECO:0000256" key="1">
    <source>
        <dbReference type="SAM" id="MobiDB-lite"/>
    </source>
</evidence>
<organism evidence="4 5">
    <name type="scientific">Gossypium hirsutum</name>
    <name type="common">Upland cotton</name>
    <name type="synonym">Gossypium mexicanum</name>
    <dbReference type="NCBI Taxonomy" id="3635"/>
    <lineage>
        <taxon>Eukaryota</taxon>
        <taxon>Viridiplantae</taxon>
        <taxon>Streptophyta</taxon>
        <taxon>Embryophyta</taxon>
        <taxon>Tracheophyta</taxon>
        <taxon>Spermatophyta</taxon>
        <taxon>Magnoliopsida</taxon>
        <taxon>eudicotyledons</taxon>
        <taxon>Gunneridae</taxon>
        <taxon>Pentapetalae</taxon>
        <taxon>rosids</taxon>
        <taxon>malvids</taxon>
        <taxon>Malvales</taxon>
        <taxon>Malvaceae</taxon>
        <taxon>Malvoideae</taxon>
        <taxon>Gossypium</taxon>
    </lineage>
</organism>
<dbReference type="InterPro" id="IPR025315">
    <property type="entry name" value="DUF4220"/>
</dbReference>
<dbReference type="RefSeq" id="XP_016716327.1">
    <property type="nucleotide sequence ID" value="XM_016860838.2"/>
</dbReference>
<evidence type="ECO:0000313" key="5">
    <source>
        <dbReference type="RefSeq" id="XP_016716327.1"/>
    </source>
</evidence>
<feature type="domain" description="DUF4220" evidence="3">
    <location>
        <begin position="58"/>
        <end position="419"/>
    </location>
</feature>
<dbReference type="KEGG" id="ghi:107929421"/>
<evidence type="ECO:0000259" key="3">
    <source>
        <dbReference type="Pfam" id="PF13968"/>
    </source>
</evidence>
<dbReference type="PANTHER" id="PTHR31325">
    <property type="entry name" value="OS01G0798800 PROTEIN-RELATED"/>
    <property type="match status" value="1"/>
</dbReference>
<evidence type="ECO:0000313" key="4">
    <source>
        <dbReference type="Proteomes" id="UP000818029"/>
    </source>
</evidence>
<dbReference type="Pfam" id="PF04578">
    <property type="entry name" value="DUF594"/>
    <property type="match status" value="1"/>
</dbReference>
<dbReference type="GeneID" id="107929421"/>
<keyword evidence="4" id="KW-1185">Reference proteome</keyword>
<sequence length="762" mass="86885">MLKLVPGLTVALIFIKKVWERWNIVGALLFSLMLQSFLTLVAPFRRSTRDRGLILIIWCAYLIADATANFAIGLISNNVRSPCDSSGKEENDLLAFWAPFLLLHLGCPDPITAFSLEDNELWQRHMLSLILQAVASTYVFFQSLSHNKLQLPTFLMFIAGVIKYSERIWALYRASTDSFRNSLLQKEDPGPDYALLMDKFACMRDGHLPTKTITLEQPEKEAEDVKQDNLSDLEVLHYAYHFFETFKGLVVDLMFSIHARKESREFFKMRTPEDALRVIEVELNFLYGVFYTKMMIMHSRVGYVFRIIACGSILVALALFHFHTNQSKYDPFNVKITYSLLLGALAMEFVAFLMLFFSDWTFASPVHPALKPSELIYRCFLALTKSSWYRSPGNEVLVLATPLFRRWSGSVSGHNFLRYCRKSSPTTMLKFTSWWDPISDLKVVRGLRLNLVANLVGKLKLILLPLSFVSKLCHIPEPIAKKMGFQEFLDEMAYVSHEPLAKDLWDIIFKEIKEKSKEALLSKHVAKRISSSRGEWVLMSGEYSHIDWSEFMSHEAELDERIILWHIATDLCYHNDSPSQSASSSESSSLPSPSSPAPHKITSKLLSDYMLYLLVMRPSMMSTVVGLAKIRFQDTLAEAHRLFERNDLGAGENDKRACEIIYGVNTDIKPVHLKGDRSKSVLFDACRLARELDKFENGKWLLISKVWVDLLSYAATQCRPSAHVEQIGKGGELITFVWLLVAHFGLGHCFQTTTIAKLIAGK</sequence>
<dbReference type="Proteomes" id="UP000818029">
    <property type="component" value="Chromosome A08"/>
</dbReference>
<dbReference type="STRING" id="3635.A0A1U8LP42"/>
<dbReference type="AlphaFoldDB" id="A0A1U8LP42"/>
<keyword evidence="2" id="KW-0812">Transmembrane</keyword>
<gene>
    <name evidence="5" type="primary">LOC107929421</name>
</gene>
<reference evidence="5" key="2">
    <citation type="submission" date="2025-08" db="UniProtKB">
        <authorList>
            <consortium name="RefSeq"/>
        </authorList>
    </citation>
    <scope>IDENTIFICATION</scope>
</reference>
<evidence type="ECO:0000256" key="2">
    <source>
        <dbReference type="SAM" id="Phobius"/>
    </source>
</evidence>
<proteinExistence type="predicted"/>
<protein>
    <recommendedName>
        <fullName evidence="3">DUF4220 domain-containing protein</fullName>
    </recommendedName>
</protein>
<dbReference type="Pfam" id="PF13968">
    <property type="entry name" value="DUF4220"/>
    <property type="match status" value="1"/>
</dbReference>
<feature type="transmembrane region" description="Helical" evidence="2">
    <location>
        <begin position="336"/>
        <end position="357"/>
    </location>
</feature>
<dbReference type="OrthoDB" id="1689146at2759"/>
<name>A0A1U8LP42_GOSHI</name>
<dbReference type="InterPro" id="IPR007658">
    <property type="entry name" value="DUF594"/>
</dbReference>
<dbReference type="PaxDb" id="3635-A0A1U8LP42"/>
<accession>A0A1U8LP42</accession>
<keyword evidence="2" id="KW-0472">Membrane</keyword>
<feature type="transmembrane region" description="Helical" evidence="2">
    <location>
        <begin position="303"/>
        <end position="324"/>
    </location>
</feature>
<feature type="transmembrane region" description="Helical" evidence="2">
    <location>
        <begin position="22"/>
        <end position="41"/>
    </location>
</feature>
<keyword evidence="2" id="KW-1133">Transmembrane helix</keyword>